<dbReference type="OrthoDB" id="7904253at2"/>
<dbReference type="Pfam" id="PF12833">
    <property type="entry name" value="HTH_18"/>
    <property type="match status" value="1"/>
</dbReference>
<dbReference type="PRINTS" id="PR00032">
    <property type="entry name" value="HTHARAC"/>
</dbReference>
<proteinExistence type="predicted"/>
<dbReference type="InterPro" id="IPR050204">
    <property type="entry name" value="AraC_XylS_family_regulators"/>
</dbReference>
<dbReference type="InterPro" id="IPR018062">
    <property type="entry name" value="HTH_AraC-typ_CS"/>
</dbReference>
<keyword evidence="3" id="KW-0804">Transcription</keyword>
<dbReference type="Proteomes" id="UP000198992">
    <property type="component" value="Unassembled WGS sequence"/>
</dbReference>
<dbReference type="GO" id="GO:0043565">
    <property type="term" value="F:sequence-specific DNA binding"/>
    <property type="evidence" value="ECO:0007669"/>
    <property type="project" value="InterPro"/>
</dbReference>
<evidence type="ECO:0000313" key="6">
    <source>
        <dbReference type="Proteomes" id="UP000198992"/>
    </source>
</evidence>
<dbReference type="EMBL" id="FNTH01000001">
    <property type="protein sequence ID" value="SED98835.1"/>
    <property type="molecule type" value="Genomic_DNA"/>
</dbReference>
<sequence>MPEDDNAPASAAKLLERVPLPREPRNIRDIIPSVPRFFTTRLYPPSEQFEVWKTRMASLVDVAPSEGHSPAQGFEVEYLTCNMADVIFTSGRVAAQTFARAVEPSQGAPVDIWWLFRVRSGEASFETAERRVHAGPGAMFLISLDDDFRGSITDYDGLVLALPRRSFADVADQLNDACNILLSGNLIELLSDYLDRLETRLVLMSPEELRQAGRATAQMIAACIQLSSDRLEQARGAIESVLFERARLYIETHLGDFDLTPDRIAQQLRISRSALYRAFESVGGVAGYILRKRLRAANAELVASTDRQVQEIAYRHGFKLASDFTRAFRREFGVSPREMRERVRRRSTAG</sequence>
<evidence type="ECO:0000313" key="5">
    <source>
        <dbReference type="EMBL" id="SED98835.1"/>
    </source>
</evidence>
<evidence type="ECO:0000256" key="1">
    <source>
        <dbReference type="ARBA" id="ARBA00023015"/>
    </source>
</evidence>
<dbReference type="PANTHER" id="PTHR46796">
    <property type="entry name" value="HTH-TYPE TRANSCRIPTIONAL ACTIVATOR RHAS-RELATED"/>
    <property type="match status" value="1"/>
</dbReference>
<dbReference type="InterPro" id="IPR020449">
    <property type="entry name" value="Tscrpt_reg_AraC-type_HTH"/>
</dbReference>
<accession>A0A1H5F5Z6</accession>
<protein>
    <submittedName>
        <fullName evidence="5">Transcriptional regulator, AraC family</fullName>
    </submittedName>
</protein>
<dbReference type="SMART" id="SM00342">
    <property type="entry name" value="HTH_ARAC"/>
    <property type="match status" value="1"/>
</dbReference>
<dbReference type="InterPro" id="IPR009057">
    <property type="entry name" value="Homeodomain-like_sf"/>
</dbReference>
<organism evidence="5 6">
    <name type="scientific">Bradyrhizobium erythrophlei</name>
    <dbReference type="NCBI Taxonomy" id="1437360"/>
    <lineage>
        <taxon>Bacteria</taxon>
        <taxon>Pseudomonadati</taxon>
        <taxon>Pseudomonadota</taxon>
        <taxon>Alphaproteobacteria</taxon>
        <taxon>Hyphomicrobiales</taxon>
        <taxon>Nitrobacteraceae</taxon>
        <taxon>Bradyrhizobium</taxon>
    </lineage>
</organism>
<dbReference type="SUPFAM" id="SSF46689">
    <property type="entry name" value="Homeodomain-like"/>
    <property type="match status" value="1"/>
</dbReference>
<dbReference type="InterPro" id="IPR018060">
    <property type="entry name" value="HTH_AraC"/>
</dbReference>
<dbReference type="AlphaFoldDB" id="A0A1H5F5Z6"/>
<evidence type="ECO:0000256" key="3">
    <source>
        <dbReference type="ARBA" id="ARBA00023163"/>
    </source>
</evidence>
<dbReference type="PANTHER" id="PTHR46796:SF6">
    <property type="entry name" value="ARAC SUBFAMILY"/>
    <property type="match status" value="1"/>
</dbReference>
<evidence type="ECO:0000259" key="4">
    <source>
        <dbReference type="PROSITE" id="PS01124"/>
    </source>
</evidence>
<dbReference type="Gene3D" id="1.10.10.60">
    <property type="entry name" value="Homeodomain-like"/>
    <property type="match status" value="1"/>
</dbReference>
<feature type="domain" description="HTH araC/xylS-type" evidence="4">
    <location>
        <begin position="244"/>
        <end position="342"/>
    </location>
</feature>
<keyword evidence="2" id="KW-0238">DNA-binding</keyword>
<evidence type="ECO:0000256" key="2">
    <source>
        <dbReference type="ARBA" id="ARBA00023125"/>
    </source>
</evidence>
<name>A0A1H5F5Z6_9BRAD</name>
<dbReference type="GO" id="GO:0003700">
    <property type="term" value="F:DNA-binding transcription factor activity"/>
    <property type="evidence" value="ECO:0007669"/>
    <property type="project" value="InterPro"/>
</dbReference>
<reference evidence="5 6" key="1">
    <citation type="submission" date="2016-10" db="EMBL/GenBank/DDBJ databases">
        <authorList>
            <person name="de Groot N.N."/>
        </authorList>
    </citation>
    <scope>NUCLEOTIDE SEQUENCE [LARGE SCALE GENOMIC DNA]</scope>
    <source>
        <strain evidence="5 6">MT12</strain>
    </source>
</reference>
<dbReference type="PROSITE" id="PS01124">
    <property type="entry name" value="HTH_ARAC_FAMILY_2"/>
    <property type="match status" value="1"/>
</dbReference>
<dbReference type="PROSITE" id="PS00041">
    <property type="entry name" value="HTH_ARAC_FAMILY_1"/>
    <property type="match status" value="1"/>
</dbReference>
<keyword evidence="1" id="KW-0805">Transcription regulation</keyword>
<gene>
    <name evidence="5" type="ORF">SAMN05444164_6526</name>
</gene>